<dbReference type="InterPro" id="IPR009915">
    <property type="entry name" value="NnrU_dom"/>
</dbReference>
<keyword evidence="4 5" id="KW-0472">Membrane</keyword>
<dbReference type="EMBL" id="JBHTCM010000022">
    <property type="protein sequence ID" value="MFC7334865.1"/>
    <property type="molecule type" value="Genomic_DNA"/>
</dbReference>
<feature type="transmembrane region" description="Helical" evidence="5">
    <location>
        <begin position="73"/>
        <end position="95"/>
    </location>
</feature>
<evidence type="ECO:0000256" key="3">
    <source>
        <dbReference type="ARBA" id="ARBA00022989"/>
    </source>
</evidence>
<evidence type="ECO:0000259" key="6">
    <source>
        <dbReference type="Pfam" id="PF07298"/>
    </source>
</evidence>
<feature type="transmembrane region" description="Helical" evidence="5">
    <location>
        <begin position="142"/>
        <end position="162"/>
    </location>
</feature>
<evidence type="ECO:0000256" key="4">
    <source>
        <dbReference type="ARBA" id="ARBA00023136"/>
    </source>
</evidence>
<comment type="caution">
    <text evidence="7">The sequence shown here is derived from an EMBL/GenBank/DDBJ whole genome shotgun (WGS) entry which is preliminary data.</text>
</comment>
<evidence type="ECO:0000313" key="7">
    <source>
        <dbReference type="EMBL" id="MFC7334865.1"/>
    </source>
</evidence>
<organism evidence="7 8">
    <name type="scientific">Rhodocista pekingensis</name>
    <dbReference type="NCBI Taxonomy" id="201185"/>
    <lineage>
        <taxon>Bacteria</taxon>
        <taxon>Pseudomonadati</taxon>
        <taxon>Pseudomonadota</taxon>
        <taxon>Alphaproteobacteria</taxon>
        <taxon>Rhodospirillales</taxon>
        <taxon>Azospirillaceae</taxon>
        <taxon>Rhodocista</taxon>
    </lineage>
</organism>
<dbReference type="Proteomes" id="UP001596456">
    <property type="component" value="Unassembled WGS sequence"/>
</dbReference>
<evidence type="ECO:0000256" key="2">
    <source>
        <dbReference type="ARBA" id="ARBA00022692"/>
    </source>
</evidence>
<name>A0ABW2KZU4_9PROT</name>
<proteinExistence type="predicted"/>
<gene>
    <name evidence="7" type="ORF">ACFQPS_17000</name>
</gene>
<keyword evidence="8" id="KW-1185">Reference proteome</keyword>
<keyword evidence="2 5" id="KW-0812">Transmembrane</keyword>
<feature type="transmembrane region" description="Helical" evidence="5">
    <location>
        <begin position="208"/>
        <end position="231"/>
    </location>
</feature>
<dbReference type="RefSeq" id="WP_377360407.1">
    <property type="nucleotide sequence ID" value="NZ_JBHTCM010000022.1"/>
</dbReference>
<feature type="transmembrane region" description="Helical" evidence="5">
    <location>
        <begin position="39"/>
        <end position="61"/>
    </location>
</feature>
<accession>A0ABW2KZU4</accession>
<keyword evidence="3 5" id="KW-1133">Transmembrane helix</keyword>
<sequence length="234" mass="24902">MVGTIWGLALASAFLLASHFGIASTKLRPALVKGLGENAYLGLYSLVAAVAFGWLVWAYGAAPYVPLWAPAGWTAWIPVTVMPVALLLIVGGLTVPNPTSVKQEKALFAEEPARGLLRITRHPFLWGVGLWGLSHLPSNGDLASLLFFGSLAALGIVGATLIDARKRALRTHAWARFEEATSFVPFAAILAGRQSLGRAAAEFGILRLLAVTVLYGALLHLHPWLFGVYAIPTG</sequence>
<feature type="domain" description="NnrU" evidence="6">
    <location>
        <begin position="8"/>
        <end position="228"/>
    </location>
</feature>
<protein>
    <submittedName>
        <fullName evidence="7">NnrU family protein</fullName>
    </submittedName>
</protein>
<reference evidence="8" key="1">
    <citation type="journal article" date="2019" name="Int. J. Syst. Evol. Microbiol.">
        <title>The Global Catalogue of Microorganisms (GCM) 10K type strain sequencing project: providing services to taxonomists for standard genome sequencing and annotation.</title>
        <authorList>
            <consortium name="The Broad Institute Genomics Platform"/>
            <consortium name="The Broad Institute Genome Sequencing Center for Infectious Disease"/>
            <person name="Wu L."/>
            <person name="Ma J."/>
        </authorList>
    </citation>
    <scope>NUCLEOTIDE SEQUENCE [LARGE SCALE GENOMIC DNA]</scope>
    <source>
        <strain evidence="8">CGMCC 1.16275</strain>
    </source>
</reference>
<evidence type="ECO:0000256" key="5">
    <source>
        <dbReference type="SAM" id="Phobius"/>
    </source>
</evidence>
<evidence type="ECO:0000313" key="8">
    <source>
        <dbReference type="Proteomes" id="UP001596456"/>
    </source>
</evidence>
<evidence type="ECO:0000256" key="1">
    <source>
        <dbReference type="ARBA" id="ARBA00004141"/>
    </source>
</evidence>
<comment type="subcellular location">
    <subcellularLocation>
        <location evidence="1">Membrane</location>
        <topology evidence="1">Multi-pass membrane protein</topology>
    </subcellularLocation>
</comment>
<dbReference type="Pfam" id="PF07298">
    <property type="entry name" value="NnrU"/>
    <property type="match status" value="1"/>
</dbReference>